<reference evidence="3" key="1">
    <citation type="submission" date="2012-12" db="EMBL/GenBank/DDBJ databases">
        <authorList>
            <person name="Hellsten U."/>
            <person name="Grimwood J."/>
            <person name="Chapman J.A."/>
            <person name="Shapiro H."/>
            <person name="Aerts A."/>
            <person name="Otillar R.P."/>
            <person name="Terry A.Y."/>
            <person name="Boore J.L."/>
            <person name="Simakov O."/>
            <person name="Marletaz F."/>
            <person name="Cho S.-J."/>
            <person name="Edsinger-Gonzales E."/>
            <person name="Havlak P."/>
            <person name="Kuo D.-H."/>
            <person name="Larsson T."/>
            <person name="Lv J."/>
            <person name="Arendt D."/>
            <person name="Savage R."/>
            <person name="Osoegawa K."/>
            <person name="de Jong P."/>
            <person name="Lindberg D.R."/>
            <person name="Seaver E.C."/>
            <person name="Weisblat D.A."/>
            <person name="Putnam N.H."/>
            <person name="Grigoriev I.V."/>
            <person name="Rokhsar D.S."/>
        </authorList>
    </citation>
    <scope>NUCLEOTIDE SEQUENCE</scope>
    <source>
        <strain evidence="3">I ESC-2004</strain>
    </source>
</reference>
<proteinExistence type="predicted"/>
<dbReference type="Proteomes" id="UP000014760">
    <property type="component" value="Unassembled WGS sequence"/>
</dbReference>
<keyword evidence="3" id="KW-1185">Reference proteome</keyword>
<dbReference type="HOGENOM" id="CLU_1564361_0_0_1"/>
<reference evidence="1 3" key="2">
    <citation type="journal article" date="2013" name="Nature">
        <title>Insights into bilaterian evolution from three spiralian genomes.</title>
        <authorList>
            <person name="Simakov O."/>
            <person name="Marletaz F."/>
            <person name="Cho S.J."/>
            <person name="Edsinger-Gonzales E."/>
            <person name="Havlak P."/>
            <person name="Hellsten U."/>
            <person name="Kuo D.H."/>
            <person name="Larsson T."/>
            <person name="Lv J."/>
            <person name="Arendt D."/>
            <person name="Savage R."/>
            <person name="Osoegawa K."/>
            <person name="de Jong P."/>
            <person name="Grimwood J."/>
            <person name="Chapman J.A."/>
            <person name="Shapiro H."/>
            <person name="Aerts A."/>
            <person name="Otillar R.P."/>
            <person name="Terry A.Y."/>
            <person name="Boore J.L."/>
            <person name="Grigoriev I.V."/>
            <person name="Lindberg D.R."/>
            <person name="Seaver E.C."/>
            <person name="Weisblat D.A."/>
            <person name="Putnam N.H."/>
            <person name="Rokhsar D.S."/>
        </authorList>
    </citation>
    <scope>NUCLEOTIDE SEQUENCE</scope>
    <source>
        <strain evidence="1 3">I ESC-2004</strain>
    </source>
</reference>
<evidence type="ECO:0000313" key="2">
    <source>
        <dbReference type="EnsemblMetazoa" id="CapteP188373"/>
    </source>
</evidence>
<gene>
    <name evidence="1" type="ORF">CAPTEDRAFT_188373</name>
</gene>
<organism evidence="1">
    <name type="scientific">Capitella teleta</name>
    <name type="common">Polychaete worm</name>
    <dbReference type="NCBI Taxonomy" id="283909"/>
    <lineage>
        <taxon>Eukaryota</taxon>
        <taxon>Metazoa</taxon>
        <taxon>Spiralia</taxon>
        <taxon>Lophotrochozoa</taxon>
        <taxon>Annelida</taxon>
        <taxon>Polychaeta</taxon>
        <taxon>Sedentaria</taxon>
        <taxon>Scolecida</taxon>
        <taxon>Capitellidae</taxon>
        <taxon>Capitella</taxon>
    </lineage>
</organism>
<evidence type="ECO:0000313" key="1">
    <source>
        <dbReference type="EMBL" id="ELU18531.1"/>
    </source>
</evidence>
<dbReference type="EnsemblMetazoa" id="CapteT188373">
    <property type="protein sequence ID" value="CapteP188373"/>
    <property type="gene ID" value="CapteG188373"/>
</dbReference>
<dbReference type="EMBL" id="AMQN01003781">
    <property type="status" value="NOT_ANNOTATED_CDS"/>
    <property type="molecule type" value="Genomic_DNA"/>
</dbReference>
<dbReference type="AlphaFoldDB" id="R7VLS5"/>
<sequence length="171" mass="20071">MQPRSRLISYDTRCSCNQRILPTKLLDFSSNPDYCDPENEDGRLLMEMNGETVTVLMGKREEHGYRIDNEKWISLERKRIPLDARVSACCACAVGFWCCPHRQAKTFARQREERIFTGIVESCEILIFVKKIIHDNHLWQKASRQKLRMTAERICGEIIPEVKVYHNLVKR</sequence>
<protein>
    <submittedName>
        <fullName evidence="1 2">Uncharacterized protein</fullName>
    </submittedName>
</protein>
<accession>R7VLS5</accession>
<reference evidence="2" key="3">
    <citation type="submission" date="2015-06" db="UniProtKB">
        <authorList>
            <consortium name="EnsemblMetazoa"/>
        </authorList>
    </citation>
    <scope>IDENTIFICATION</scope>
</reference>
<name>R7VLS5_CAPTE</name>
<dbReference type="EMBL" id="KB291874">
    <property type="protein sequence ID" value="ELU18531.1"/>
    <property type="molecule type" value="Genomic_DNA"/>
</dbReference>
<evidence type="ECO:0000313" key="3">
    <source>
        <dbReference type="Proteomes" id="UP000014760"/>
    </source>
</evidence>